<dbReference type="Pfam" id="PF14223">
    <property type="entry name" value="Retrotran_gag_2"/>
    <property type="match status" value="2"/>
</dbReference>
<dbReference type="Pfam" id="PF07727">
    <property type="entry name" value="RVT_2"/>
    <property type="match status" value="1"/>
</dbReference>
<name>A0ABQ5FT26_9ASTR</name>
<evidence type="ECO:0000313" key="3">
    <source>
        <dbReference type="EMBL" id="GJT66075.1"/>
    </source>
</evidence>
<evidence type="ECO:0000259" key="2">
    <source>
        <dbReference type="Pfam" id="PF07727"/>
    </source>
</evidence>
<evidence type="ECO:0000313" key="4">
    <source>
        <dbReference type="Proteomes" id="UP001151760"/>
    </source>
</evidence>
<proteinExistence type="predicted"/>
<dbReference type="InterPro" id="IPR013103">
    <property type="entry name" value="RVT_2"/>
</dbReference>
<reference evidence="3" key="1">
    <citation type="journal article" date="2022" name="Int. J. Mol. Sci.">
        <title>Draft Genome of Tanacetum Coccineum: Genomic Comparison of Closely Related Tanacetum-Family Plants.</title>
        <authorList>
            <person name="Yamashiro T."/>
            <person name="Shiraishi A."/>
            <person name="Nakayama K."/>
            <person name="Satake H."/>
        </authorList>
    </citation>
    <scope>NUCLEOTIDE SEQUENCE</scope>
</reference>
<evidence type="ECO:0000256" key="1">
    <source>
        <dbReference type="SAM" id="MobiDB-lite"/>
    </source>
</evidence>
<protein>
    <submittedName>
        <fullName evidence="3">Zinc finger, CCHC-type containing protein</fullName>
    </submittedName>
</protein>
<sequence length="563" mass="64300">MLSSMSLDLQRTLEKCNAYDMIQELKTMFKEQAKQELFETIKALHACKQEEGQPVSSYIMKMKSYLDTLECLGYAMPNELGVSLILNSLTKDYDQLLVLGELQNKIDVATQNTNNNYQVNSPTRETYWTKLYEMVPKLKNPLNDAQKKVACLMRGSMSLELQRTLENYKAYDMIQELTTMFEKQAKKELFEIVKAFHACKQEDGQSVSSYFLKMKSYLDNLECLGYAMPKELGVSLILNYLNKDYDQFVQNYNMHIIGKMLAELHAMLKIYEKGIPKKAETPTMLAIREGRIQTDKKKPPGAKGKDNGKNKLAYAPKAKIPSPPKRDNPTKDSIYHHCMEGLRESRKLKHEALSLYMGNGMRAAVEAIRASGSHVLLKMSGSNKGLELIQEEVTHPSKNTSKAHNEVAPIKEYKLGDLDEPPNYKAALADFESDKWLEATNAEMQSMRENQVCYLVDLPSNGRIVRCKWLFKKKIDMDGNVHAFKARLVAEGFTQTYGVDYEETFSFVADIRDIRILLAIAAFYEYDVNTNKICKPLFTLCITSSFEAYLRVIDVLSCRVVKL</sequence>
<dbReference type="Proteomes" id="UP001151760">
    <property type="component" value="Unassembled WGS sequence"/>
</dbReference>
<feature type="domain" description="Reverse transcriptase Ty1/copia-type" evidence="2">
    <location>
        <begin position="450"/>
        <end position="529"/>
    </location>
</feature>
<feature type="region of interest" description="Disordered" evidence="1">
    <location>
        <begin position="292"/>
        <end position="331"/>
    </location>
</feature>
<accession>A0ABQ5FT26</accession>
<dbReference type="EMBL" id="BQNB010017683">
    <property type="protein sequence ID" value="GJT66075.1"/>
    <property type="molecule type" value="Genomic_DNA"/>
</dbReference>
<comment type="caution">
    <text evidence="3">The sequence shown here is derived from an EMBL/GenBank/DDBJ whole genome shotgun (WGS) entry which is preliminary data.</text>
</comment>
<feature type="compositionally biased region" description="Basic and acidic residues" evidence="1">
    <location>
        <begin position="292"/>
        <end position="309"/>
    </location>
</feature>
<reference evidence="3" key="2">
    <citation type="submission" date="2022-01" db="EMBL/GenBank/DDBJ databases">
        <authorList>
            <person name="Yamashiro T."/>
            <person name="Shiraishi A."/>
            <person name="Satake H."/>
            <person name="Nakayama K."/>
        </authorList>
    </citation>
    <scope>NUCLEOTIDE SEQUENCE</scope>
</reference>
<dbReference type="PANTHER" id="PTHR47481:SF31">
    <property type="entry name" value="OS01G0873500 PROTEIN"/>
    <property type="match status" value="1"/>
</dbReference>
<keyword evidence="4" id="KW-1185">Reference proteome</keyword>
<dbReference type="PANTHER" id="PTHR47481">
    <property type="match status" value="1"/>
</dbReference>
<gene>
    <name evidence="3" type="ORF">Tco_1017555</name>
</gene>
<organism evidence="3 4">
    <name type="scientific">Tanacetum coccineum</name>
    <dbReference type="NCBI Taxonomy" id="301880"/>
    <lineage>
        <taxon>Eukaryota</taxon>
        <taxon>Viridiplantae</taxon>
        <taxon>Streptophyta</taxon>
        <taxon>Embryophyta</taxon>
        <taxon>Tracheophyta</taxon>
        <taxon>Spermatophyta</taxon>
        <taxon>Magnoliopsida</taxon>
        <taxon>eudicotyledons</taxon>
        <taxon>Gunneridae</taxon>
        <taxon>Pentapetalae</taxon>
        <taxon>asterids</taxon>
        <taxon>campanulids</taxon>
        <taxon>Asterales</taxon>
        <taxon>Asteraceae</taxon>
        <taxon>Asteroideae</taxon>
        <taxon>Anthemideae</taxon>
        <taxon>Anthemidinae</taxon>
        <taxon>Tanacetum</taxon>
    </lineage>
</organism>